<evidence type="ECO:0000313" key="2">
    <source>
        <dbReference type="Proteomes" id="UP000285532"/>
    </source>
</evidence>
<comment type="caution">
    <text evidence="1">The sequence shown here is derived from an EMBL/GenBank/DDBJ whole genome shotgun (WGS) entry which is preliminary data.</text>
</comment>
<protein>
    <recommendedName>
        <fullName evidence="3">Phage protein</fullName>
    </recommendedName>
</protein>
<accession>A0A422M2Z5</accession>
<dbReference type="RefSeq" id="WP_128519114.1">
    <property type="nucleotide sequence ID" value="NZ_LKFU01000118.1"/>
</dbReference>
<proteinExistence type="predicted"/>
<sequence>MKTGDDTFDDIYISKDTGKVVGVMYEDVVYKLVPVEPKQKKMNYEEALKRAEKLLSMGDYVDGNVNEYANLKAVALVKNIYGREDEK</sequence>
<dbReference type="Proteomes" id="UP000285532">
    <property type="component" value="Unassembled WGS sequence"/>
</dbReference>
<evidence type="ECO:0000313" key="1">
    <source>
        <dbReference type="EMBL" id="RND81464.1"/>
    </source>
</evidence>
<reference evidence="1 2" key="1">
    <citation type="journal article" date="2018" name="Front. Microbiol.">
        <title>Conversion of Methionine to Cysteine in Lactobacillus paracasei Depends on the Highly Mobile cysK-ctl-cysE Gene Cluster.</title>
        <authorList>
            <person name="Wuthrich D."/>
            <person name="Irmler S."/>
            <person name="Berthoud H."/>
            <person name="Guggenbuhl B."/>
            <person name="Eugster E."/>
            <person name="Bruggmann R."/>
        </authorList>
    </citation>
    <scope>NUCLEOTIDE SEQUENCE [LARGE SCALE GENOMIC DNA]</scope>
    <source>
        <strain evidence="1 2">FAM18172</strain>
    </source>
</reference>
<name>A0A422M2Z5_LACPA</name>
<gene>
    <name evidence="1" type="ORF">FAM18172_02936</name>
</gene>
<evidence type="ECO:0008006" key="3">
    <source>
        <dbReference type="Google" id="ProtNLM"/>
    </source>
</evidence>
<dbReference type="AlphaFoldDB" id="A0A422M2Z5"/>
<organism evidence="1 2">
    <name type="scientific">Lacticaseibacillus paracasei</name>
    <name type="common">Lactobacillus paracasei</name>
    <dbReference type="NCBI Taxonomy" id="1597"/>
    <lineage>
        <taxon>Bacteria</taxon>
        <taxon>Bacillati</taxon>
        <taxon>Bacillota</taxon>
        <taxon>Bacilli</taxon>
        <taxon>Lactobacillales</taxon>
        <taxon>Lactobacillaceae</taxon>
        <taxon>Lacticaseibacillus</taxon>
    </lineage>
</organism>
<dbReference type="EMBL" id="LKFU01000118">
    <property type="protein sequence ID" value="RND81464.1"/>
    <property type="molecule type" value="Genomic_DNA"/>
</dbReference>